<reference evidence="5 6" key="1">
    <citation type="submission" date="2017-08" db="EMBL/GenBank/DDBJ databases">
        <title>Infants hospitalized years apart are colonized by the same room-sourced microbial strains.</title>
        <authorList>
            <person name="Brooks B."/>
            <person name="Olm M.R."/>
            <person name="Firek B.A."/>
            <person name="Baker R."/>
            <person name="Thomas B.C."/>
            <person name="Morowitz M.J."/>
            <person name="Banfield J.F."/>
        </authorList>
    </citation>
    <scope>NUCLEOTIDE SEQUENCE [LARGE SCALE GENOMIC DNA]</scope>
    <source>
        <strain evidence="5">S2_003_000_R2_14</strain>
    </source>
</reference>
<dbReference type="PANTHER" id="PTHR30487:SF0">
    <property type="entry name" value="PREPILIN LEADER PEPTIDASE_N-METHYLTRANSFERASE-RELATED"/>
    <property type="match status" value="1"/>
</dbReference>
<dbReference type="EMBL" id="QFQP01000002">
    <property type="protein sequence ID" value="PZR17488.1"/>
    <property type="molecule type" value="Genomic_DNA"/>
</dbReference>
<dbReference type="InterPro" id="IPR050882">
    <property type="entry name" value="Prepilin_peptidase/N-MTase"/>
</dbReference>
<name>A0A2W5V7S6_9BACT</name>
<feature type="transmembrane region" description="Helical" evidence="3">
    <location>
        <begin position="147"/>
        <end position="164"/>
    </location>
</feature>
<comment type="similarity">
    <text evidence="1 2">Belongs to the peptidase A24 family.</text>
</comment>
<keyword evidence="3" id="KW-1133">Transmembrane helix</keyword>
<organism evidence="5 6">
    <name type="scientific">Archangium gephyra</name>
    <dbReference type="NCBI Taxonomy" id="48"/>
    <lineage>
        <taxon>Bacteria</taxon>
        <taxon>Pseudomonadati</taxon>
        <taxon>Myxococcota</taxon>
        <taxon>Myxococcia</taxon>
        <taxon>Myxococcales</taxon>
        <taxon>Cystobacterineae</taxon>
        <taxon>Archangiaceae</taxon>
        <taxon>Archangium</taxon>
    </lineage>
</organism>
<protein>
    <submittedName>
        <fullName evidence="5">Prepilin peptidase</fullName>
    </submittedName>
</protein>
<dbReference type="InterPro" id="IPR014032">
    <property type="entry name" value="Peptidase_A24A_bac"/>
</dbReference>
<feature type="transmembrane region" description="Helical" evidence="3">
    <location>
        <begin position="104"/>
        <end position="127"/>
    </location>
</feature>
<evidence type="ECO:0000256" key="2">
    <source>
        <dbReference type="RuleBase" id="RU003793"/>
    </source>
</evidence>
<evidence type="ECO:0000256" key="3">
    <source>
        <dbReference type="SAM" id="Phobius"/>
    </source>
</evidence>
<dbReference type="PANTHER" id="PTHR30487">
    <property type="entry name" value="TYPE 4 PREPILIN-LIKE PROTEINS LEADER PEPTIDE-PROCESSING ENZYME"/>
    <property type="match status" value="1"/>
</dbReference>
<dbReference type="GO" id="GO:0005886">
    <property type="term" value="C:plasma membrane"/>
    <property type="evidence" value="ECO:0007669"/>
    <property type="project" value="TreeGrafter"/>
</dbReference>
<dbReference type="InterPro" id="IPR000045">
    <property type="entry name" value="Prepilin_IV_endopep_pep"/>
</dbReference>
<dbReference type="Proteomes" id="UP000249061">
    <property type="component" value="Unassembled WGS sequence"/>
</dbReference>
<dbReference type="Pfam" id="PF01478">
    <property type="entry name" value="Peptidase_A24"/>
    <property type="match status" value="1"/>
</dbReference>
<accession>A0A2W5V7S6</accession>
<dbReference type="AlphaFoldDB" id="A0A2W5V7S6"/>
<feature type="transmembrane region" description="Helical" evidence="3">
    <location>
        <begin position="60"/>
        <end position="84"/>
    </location>
</feature>
<keyword evidence="3" id="KW-0812">Transmembrane</keyword>
<dbReference type="GO" id="GO:0004190">
    <property type="term" value="F:aspartic-type endopeptidase activity"/>
    <property type="evidence" value="ECO:0007669"/>
    <property type="project" value="InterPro"/>
</dbReference>
<comment type="caution">
    <text evidence="5">The sequence shown here is derived from an EMBL/GenBank/DDBJ whole genome shotgun (WGS) entry which is preliminary data.</text>
</comment>
<gene>
    <name evidence="5" type="ORF">DI536_04010</name>
</gene>
<evidence type="ECO:0000259" key="4">
    <source>
        <dbReference type="Pfam" id="PF01478"/>
    </source>
</evidence>
<keyword evidence="3" id="KW-0472">Membrane</keyword>
<evidence type="ECO:0000313" key="6">
    <source>
        <dbReference type="Proteomes" id="UP000249061"/>
    </source>
</evidence>
<evidence type="ECO:0000313" key="5">
    <source>
        <dbReference type="EMBL" id="PZR17488.1"/>
    </source>
</evidence>
<evidence type="ECO:0000256" key="1">
    <source>
        <dbReference type="ARBA" id="ARBA00005801"/>
    </source>
</evidence>
<dbReference type="Gene3D" id="1.20.120.1220">
    <property type="match status" value="1"/>
</dbReference>
<dbReference type="PRINTS" id="PR00864">
    <property type="entry name" value="PREPILNPTASE"/>
</dbReference>
<feature type="transmembrane region" description="Helical" evidence="3">
    <location>
        <begin position="31"/>
        <end position="48"/>
    </location>
</feature>
<sequence length="165" mass="17264">MPSLLLLEYGLLSVTLLVALATDLKSRRIPDLLTYPAMFVALGLRAFIEGLGDADTGLFSGLIGLGIAGGWFALFALFNGGMGWGDVKLAAVVGACLGLPKTPAALLFISLVGAAQAVLSLVLSGSLGATLRRTFSKEEARSDRKQIPYAVAIALGAAWAMWWQP</sequence>
<proteinExistence type="inferred from homology"/>
<feature type="domain" description="Prepilin type IV endopeptidase peptidase" evidence="4">
    <location>
        <begin position="11"/>
        <end position="116"/>
    </location>
</feature>
<dbReference type="GO" id="GO:0006465">
    <property type="term" value="P:signal peptide processing"/>
    <property type="evidence" value="ECO:0007669"/>
    <property type="project" value="TreeGrafter"/>
</dbReference>